<dbReference type="VEuPathDB" id="FungiDB:DEHA2A11924g"/>
<gene>
    <name evidence="7" type="ordered locus">DEHA2A11924g</name>
</gene>
<dbReference type="GeneID" id="2899465"/>
<dbReference type="SUPFAM" id="SSF48576">
    <property type="entry name" value="Terpenoid synthases"/>
    <property type="match status" value="1"/>
</dbReference>
<keyword evidence="3" id="KW-0809">Transit peptide</keyword>
<dbReference type="HOGENOM" id="CLU_037269_6_3_1"/>
<evidence type="ECO:0000256" key="4">
    <source>
        <dbReference type="ARBA" id="ARBA00023128"/>
    </source>
</evidence>
<dbReference type="EMBL" id="CR382133">
    <property type="protein sequence ID" value="CAG84823.1"/>
    <property type="molecule type" value="Genomic_DNA"/>
</dbReference>
<dbReference type="PANTHER" id="PTHR21181">
    <property type="match status" value="1"/>
</dbReference>
<dbReference type="InParanoid" id="Q6BY71"/>
<evidence type="ECO:0000313" key="8">
    <source>
        <dbReference type="Proteomes" id="UP000000599"/>
    </source>
</evidence>
<dbReference type="GO" id="GO:0005743">
    <property type="term" value="C:mitochondrial inner membrane"/>
    <property type="evidence" value="ECO:0007669"/>
    <property type="project" value="UniProtKB-SubCell"/>
</dbReference>
<reference evidence="7 8" key="1">
    <citation type="journal article" date="2004" name="Nature">
        <title>Genome evolution in yeasts.</title>
        <authorList>
            <consortium name="Genolevures"/>
            <person name="Dujon B."/>
            <person name="Sherman D."/>
            <person name="Fischer G."/>
            <person name="Durrens P."/>
            <person name="Casaregola S."/>
            <person name="Lafontaine I."/>
            <person name="de Montigny J."/>
            <person name="Marck C."/>
            <person name="Neuveglise C."/>
            <person name="Talla E."/>
            <person name="Goffard N."/>
            <person name="Frangeul L."/>
            <person name="Aigle M."/>
            <person name="Anthouard V."/>
            <person name="Babour A."/>
            <person name="Barbe V."/>
            <person name="Barnay S."/>
            <person name="Blanchin S."/>
            <person name="Beckerich J.M."/>
            <person name="Beyne E."/>
            <person name="Bleykasten C."/>
            <person name="Boisrame A."/>
            <person name="Boyer J."/>
            <person name="Cattolico L."/>
            <person name="Confanioleri F."/>
            <person name="de Daruvar A."/>
            <person name="Despons L."/>
            <person name="Fabre E."/>
            <person name="Fairhead C."/>
            <person name="Ferry-Dumazet H."/>
            <person name="Groppi A."/>
            <person name="Hantraye F."/>
            <person name="Hennequin C."/>
            <person name="Jauniaux N."/>
            <person name="Joyet P."/>
            <person name="Kachouri R."/>
            <person name="Kerrest A."/>
            <person name="Koszul R."/>
            <person name="Lemaire M."/>
            <person name="Lesur I."/>
            <person name="Ma L."/>
            <person name="Muller H."/>
            <person name="Nicaud J.M."/>
            <person name="Nikolski M."/>
            <person name="Oztas S."/>
            <person name="Ozier-Kalogeropoulos O."/>
            <person name="Pellenz S."/>
            <person name="Potier S."/>
            <person name="Richard G.F."/>
            <person name="Straub M.L."/>
            <person name="Suleau A."/>
            <person name="Swennene D."/>
            <person name="Tekaia F."/>
            <person name="Wesolowski-Louvel M."/>
            <person name="Westhof E."/>
            <person name="Wirth B."/>
            <person name="Zeniou-Meyer M."/>
            <person name="Zivanovic I."/>
            <person name="Bolotin-Fukuhara M."/>
            <person name="Thierry A."/>
            <person name="Bouchier C."/>
            <person name="Caudron B."/>
            <person name="Scarpelli C."/>
            <person name="Gaillardin C."/>
            <person name="Weissenbach J."/>
            <person name="Wincker P."/>
            <person name="Souciet J.L."/>
        </authorList>
    </citation>
    <scope>NUCLEOTIDE SEQUENCE [LARGE SCALE GENOMIC DNA]</scope>
    <source>
        <strain evidence="8">ATCC 36239 / CBS 767 / BCRC 21394 / JCM 1990 / NBRC 0083 / IGC 2968</strain>
    </source>
</reference>
<evidence type="ECO:0000256" key="6">
    <source>
        <dbReference type="ARBA" id="ARBA00038273"/>
    </source>
</evidence>
<keyword evidence="5" id="KW-0472">Membrane</keyword>
<dbReference type="RefSeq" id="XP_456848.1">
    <property type="nucleotide sequence ID" value="XM_456848.1"/>
</dbReference>
<dbReference type="Pfam" id="PF00494">
    <property type="entry name" value="SQS_PSY"/>
    <property type="match status" value="1"/>
</dbReference>
<dbReference type="PANTHER" id="PTHR21181:SF13">
    <property type="entry name" value="NADH DEHYDROGENASE (UBIQUINONE) COMPLEX I, ASSEMBLY FACTOR 6"/>
    <property type="match status" value="1"/>
</dbReference>
<dbReference type="Proteomes" id="UP000000599">
    <property type="component" value="Chromosome A"/>
</dbReference>
<comment type="subcellular location">
    <subcellularLocation>
        <location evidence="1">Mitochondrion inner membrane</location>
    </subcellularLocation>
</comment>
<evidence type="ECO:0000313" key="7">
    <source>
        <dbReference type="EMBL" id="CAG84823.1"/>
    </source>
</evidence>
<keyword evidence="4" id="KW-0496">Mitochondrion</keyword>
<evidence type="ECO:0000256" key="5">
    <source>
        <dbReference type="ARBA" id="ARBA00023136"/>
    </source>
</evidence>
<proteinExistence type="inferred from homology"/>
<dbReference type="eggNOG" id="KOG4411">
    <property type="taxonomic scope" value="Eukaryota"/>
</dbReference>
<dbReference type="Gene3D" id="1.10.600.10">
    <property type="entry name" value="Farnesyl Diphosphate Synthase"/>
    <property type="match status" value="1"/>
</dbReference>
<dbReference type="InterPro" id="IPR008949">
    <property type="entry name" value="Isoprenoid_synthase_dom_sf"/>
</dbReference>
<accession>Q6BY71</accession>
<evidence type="ECO:0000256" key="2">
    <source>
        <dbReference type="ARBA" id="ARBA00022792"/>
    </source>
</evidence>
<dbReference type="OrthoDB" id="270318at2759"/>
<keyword evidence="2" id="KW-0999">Mitochondrion inner membrane</keyword>
<dbReference type="OMA" id="MINAREQ"/>
<comment type="similarity">
    <text evidence="6">Belongs to the NDUFAF6 family.</text>
</comment>
<organism evidence="7 8">
    <name type="scientific">Debaryomyces hansenii (strain ATCC 36239 / CBS 767 / BCRC 21394 / JCM 1990 / NBRC 0083 / IGC 2968)</name>
    <name type="common">Yeast</name>
    <name type="synonym">Torulaspora hansenii</name>
    <dbReference type="NCBI Taxonomy" id="284592"/>
    <lineage>
        <taxon>Eukaryota</taxon>
        <taxon>Fungi</taxon>
        <taxon>Dikarya</taxon>
        <taxon>Ascomycota</taxon>
        <taxon>Saccharomycotina</taxon>
        <taxon>Pichiomycetes</taxon>
        <taxon>Debaryomycetaceae</taxon>
        <taxon>Debaryomyces</taxon>
    </lineage>
</organism>
<name>Q6BY71_DEBHA</name>
<evidence type="ECO:0000256" key="1">
    <source>
        <dbReference type="ARBA" id="ARBA00004273"/>
    </source>
</evidence>
<dbReference type="KEGG" id="dha:DEHA2A11924g"/>
<dbReference type="AlphaFoldDB" id="Q6BY71"/>
<dbReference type="InterPro" id="IPR002060">
    <property type="entry name" value="Squ/phyt_synthse"/>
</dbReference>
<dbReference type="STRING" id="284592.Q6BY71"/>
<evidence type="ECO:0000256" key="3">
    <source>
        <dbReference type="ARBA" id="ARBA00022946"/>
    </source>
</evidence>
<keyword evidence="8" id="KW-1185">Reference proteome</keyword>
<sequence length="388" mass="44588">MLRQKILRRPRFTSAKCWYSTGSNNYDLQLHSAREDINSLLEVHDRSSYILAQYIPEPARDAFLAIRAFNLEINKINDGGNNTNSVSSKASNQLSGSMGISTTDIKFKFWSDLLSRVFTDPSSEKNLGEPIAILVRDALRNDLNLDLSYFHQFLQTRKHFLQTKSFQTVNDICSYGEGTYSQLNYLTQGLLLSPSISPSAISLLEHSTSLQSKVSDIAAHIGQATAIGSMILGLKYYSSTRNQVTLPIDLMTKFDLSQESVLRLTQGHLKDEKDISDVREKLKNITYETAVIANDHILSARDKLDKSREEILSIVKSHPNDQVLQKHQKRWRKNIPDVVFTPFMVAIPTTLYLQKLEKYDFDIFHPKLQQQEWRLAWTSFRNYYQRRI</sequence>
<dbReference type="GO" id="GO:0032981">
    <property type="term" value="P:mitochondrial respiratory chain complex I assembly"/>
    <property type="evidence" value="ECO:0007669"/>
    <property type="project" value="TreeGrafter"/>
</dbReference>
<protein>
    <submittedName>
        <fullName evidence="7">DEHA2A11924p</fullName>
    </submittedName>
</protein>